<gene>
    <name evidence="1" type="ORF">SAMN02745216_04015</name>
</gene>
<evidence type="ECO:0000313" key="2">
    <source>
        <dbReference type="Proteomes" id="UP000183994"/>
    </source>
</evidence>
<accession>A0A1M6UZ36</accession>
<evidence type="ECO:0000313" key="1">
    <source>
        <dbReference type="EMBL" id="SHK74440.1"/>
    </source>
</evidence>
<reference evidence="2" key="1">
    <citation type="submission" date="2016-11" db="EMBL/GenBank/DDBJ databases">
        <authorList>
            <person name="Varghese N."/>
            <person name="Submissions S."/>
        </authorList>
    </citation>
    <scope>NUCLEOTIDE SEQUENCE [LARGE SCALE GENOMIC DNA]</scope>
    <source>
        <strain evidence="2">DSM 16219</strain>
    </source>
</reference>
<sequence>MDAQSYCDTVSKELVGWKAQIYDAISRTDRLPTGAKDQMLPNIQDIHIIVNEMEERLDTLRNECPADWSSENEEAYAQSVRDKLKGALVNLEGKLDKYMEGFQV</sequence>
<dbReference type="AlphaFoldDB" id="A0A1M6UZ36"/>
<dbReference type="EMBL" id="FQZU01000032">
    <property type="protein sequence ID" value="SHK74440.1"/>
    <property type="molecule type" value="Genomic_DNA"/>
</dbReference>
<organism evidence="1 2">
    <name type="scientific">Desulfatibacillum alkenivorans DSM 16219</name>
    <dbReference type="NCBI Taxonomy" id="1121393"/>
    <lineage>
        <taxon>Bacteria</taxon>
        <taxon>Pseudomonadati</taxon>
        <taxon>Thermodesulfobacteriota</taxon>
        <taxon>Desulfobacteria</taxon>
        <taxon>Desulfobacterales</taxon>
        <taxon>Desulfatibacillaceae</taxon>
        <taxon>Desulfatibacillum</taxon>
    </lineage>
</organism>
<dbReference type="OrthoDB" id="5420775at2"/>
<proteinExistence type="predicted"/>
<keyword evidence="2" id="KW-1185">Reference proteome</keyword>
<name>A0A1M6UZ36_9BACT</name>
<dbReference type="RefSeq" id="WP_073478044.1">
    <property type="nucleotide sequence ID" value="NZ_FQZU01000032.1"/>
</dbReference>
<protein>
    <submittedName>
        <fullName evidence="1">Uncharacterized protein</fullName>
    </submittedName>
</protein>
<dbReference type="Proteomes" id="UP000183994">
    <property type="component" value="Unassembled WGS sequence"/>
</dbReference>
<dbReference type="STRING" id="1121393.SAMN02745216_04015"/>